<name>A0A1T3C628_9HYPO</name>
<gene>
    <name evidence="2" type="ORF">A0O28_0056310</name>
</gene>
<evidence type="ECO:0000313" key="3">
    <source>
        <dbReference type="Proteomes" id="UP000191004"/>
    </source>
</evidence>
<sequence>MAPLIPRLHLFEIDDQPWFPSFLRSHVQNALTLAWNSNTPLQPESPARIAASTLIRQLGNSLSSYTFIDFCAGGGGPIPAIQQAINSHLSSQDKLPVDFILTDLHPNVAAWEKIVIKNPHITYESQSVDASNAPKYLMERQDGKKVMRLFNLSFHHFDDTLARDILKDTVNTGHGFAIFELQDRSFASAISVLMFGVGAIAMAPFFALKRRSLAIFIFSCIIPVIPFVLVFDGFVSCLRVRTQGEVETLLRGCGADTSSWEIQSGRRKFIWPCGYLNWIICKPVKGS</sequence>
<keyword evidence="3" id="KW-1185">Reference proteome</keyword>
<organism evidence="2 3">
    <name type="scientific">Trichoderma guizhouense</name>
    <dbReference type="NCBI Taxonomy" id="1491466"/>
    <lineage>
        <taxon>Eukaryota</taxon>
        <taxon>Fungi</taxon>
        <taxon>Dikarya</taxon>
        <taxon>Ascomycota</taxon>
        <taxon>Pezizomycotina</taxon>
        <taxon>Sordariomycetes</taxon>
        <taxon>Hypocreomycetidae</taxon>
        <taxon>Hypocreales</taxon>
        <taxon>Hypocreaceae</taxon>
        <taxon>Trichoderma</taxon>
    </lineage>
</organism>
<accession>A0A1T3C628</accession>
<feature type="transmembrane region" description="Helical" evidence="1">
    <location>
        <begin position="213"/>
        <end position="235"/>
    </location>
</feature>
<evidence type="ECO:0000256" key="1">
    <source>
        <dbReference type="SAM" id="Phobius"/>
    </source>
</evidence>
<keyword evidence="1" id="KW-0472">Membrane</keyword>
<comment type="caution">
    <text evidence="2">The sequence shown here is derived from an EMBL/GenBank/DDBJ whole genome shotgun (WGS) entry which is preliminary data.</text>
</comment>
<keyword evidence="1" id="KW-0812">Transmembrane</keyword>
<dbReference type="Proteomes" id="UP000191004">
    <property type="component" value="Unassembled WGS sequence"/>
</dbReference>
<proteinExistence type="predicted"/>
<keyword evidence="1" id="KW-1133">Transmembrane helix</keyword>
<protein>
    <submittedName>
        <fullName evidence="2">Uncharacterized protein</fullName>
    </submittedName>
</protein>
<evidence type="ECO:0000313" key="2">
    <source>
        <dbReference type="EMBL" id="OPB36552.1"/>
    </source>
</evidence>
<dbReference type="EMBL" id="LVVK01000023">
    <property type="protein sequence ID" value="OPB36552.1"/>
    <property type="molecule type" value="Genomic_DNA"/>
</dbReference>
<dbReference type="OrthoDB" id="2101715at2759"/>
<reference evidence="2 3" key="1">
    <citation type="submission" date="2016-04" db="EMBL/GenBank/DDBJ databases">
        <title>Multiple horizontal gene transfer events from other fungi enriched the ability of the initially mycotrophic fungus Trichoderma (Ascomycota) to feed on dead plant biomass.</title>
        <authorList>
            <person name="Atanasova L."/>
            <person name="Chenthamara K."/>
            <person name="Zhang J."/>
            <person name="Grujic M."/>
            <person name="Henrissat B."/>
            <person name="Kuo A."/>
            <person name="Aertz A."/>
            <person name="Salamov A."/>
            <person name="Lipzen A."/>
            <person name="Labutti K."/>
            <person name="Barry K."/>
            <person name="Miao Y."/>
            <person name="Rahimi M.J."/>
            <person name="Shen Q."/>
            <person name="Grigoriev I.V."/>
            <person name="Kubicek C.P."/>
            <person name="Druzhinina I.S."/>
        </authorList>
    </citation>
    <scope>NUCLEOTIDE SEQUENCE [LARGE SCALE GENOMIC DNA]</scope>
    <source>
        <strain evidence="2 3">NJAU 4742</strain>
    </source>
</reference>
<dbReference type="AlphaFoldDB" id="A0A1T3C628"/>
<feature type="transmembrane region" description="Helical" evidence="1">
    <location>
        <begin position="186"/>
        <end position="207"/>
    </location>
</feature>